<sequence>MSELLDLAIAAHGGWDRWEQINELKAHFHAEGTVWHVKQWPGAYADMHCSISTRKPHTEFTPFLKEGQHCVWEPDSTAIVADSGELIDKRENPRSFFEGHSIPTPWDEQHLVYFTGYAMWTYLTTPFLFRLPGFTSEEVEPWDENGETWRRLKVTFPEGVPSHSTQQTFYFDQSGLLRRHDYSVEIMGGTTSANYATDHKAFDGLIFPTKRRVYAAGADNRPILDRIAIAIDLWDVQAA</sequence>
<keyword evidence="2" id="KW-1185">Reference proteome</keyword>
<accession>A0A0J7XHN0</accession>
<dbReference type="EMBL" id="JACU01000012">
    <property type="protein sequence ID" value="KMS51516.1"/>
    <property type="molecule type" value="Genomic_DNA"/>
</dbReference>
<organism evidence="1 2">
    <name type="scientific">Novosphingobium barchaimii LL02</name>
    <dbReference type="NCBI Taxonomy" id="1114963"/>
    <lineage>
        <taxon>Bacteria</taxon>
        <taxon>Pseudomonadati</taxon>
        <taxon>Pseudomonadota</taxon>
        <taxon>Alphaproteobacteria</taxon>
        <taxon>Sphingomonadales</taxon>
        <taxon>Sphingomonadaceae</taxon>
        <taxon>Novosphingobium</taxon>
    </lineage>
</organism>
<gene>
    <name evidence="1" type="ORF">V474_04570</name>
</gene>
<dbReference type="PATRIC" id="fig|1114963.3.peg.4549"/>
<evidence type="ECO:0000313" key="1">
    <source>
        <dbReference type="EMBL" id="KMS51516.1"/>
    </source>
</evidence>
<evidence type="ECO:0000313" key="2">
    <source>
        <dbReference type="Proteomes" id="UP000052268"/>
    </source>
</evidence>
<proteinExistence type="predicted"/>
<reference evidence="1 2" key="1">
    <citation type="journal article" date="2015" name="G3 (Bethesda)">
        <title>Insights into Ongoing Evolution of the Hexachlorocyclohexane Catabolic Pathway from Comparative Genomics of Ten Sphingomonadaceae Strains.</title>
        <authorList>
            <person name="Pearce S.L."/>
            <person name="Oakeshott J.G."/>
            <person name="Pandey G."/>
        </authorList>
    </citation>
    <scope>NUCLEOTIDE SEQUENCE [LARGE SCALE GENOMIC DNA]</scope>
    <source>
        <strain evidence="1 2">LL02</strain>
    </source>
</reference>
<dbReference type="AlphaFoldDB" id="A0A0J7XHN0"/>
<dbReference type="RefSeq" id="WP_015449287.1">
    <property type="nucleotide sequence ID" value="NZ_KQ130458.1"/>
</dbReference>
<comment type="caution">
    <text evidence="1">The sequence shown here is derived from an EMBL/GenBank/DDBJ whole genome shotgun (WGS) entry which is preliminary data.</text>
</comment>
<name>A0A0J7XHN0_9SPHN</name>
<dbReference type="OrthoDB" id="8746011at2"/>
<dbReference type="Proteomes" id="UP000052268">
    <property type="component" value="Unassembled WGS sequence"/>
</dbReference>
<protein>
    <submittedName>
        <fullName evidence="1">Uncharacterized protein</fullName>
    </submittedName>
</protein>